<dbReference type="GO" id="GO:0006364">
    <property type="term" value="P:rRNA processing"/>
    <property type="evidence" value="ECO:0007669"/>
    <property type="project" value="UniProtKB-KW"/>
</dbReference>
<dbReference type="OrthoDB" id="445326at2759"/>
<dbReference type="PIRSF" id="PIRSF017300">
    <property type="entry name" value="snoRNP_Mpp10"/>
    <property type="match status" value="1"/>
</dbReference>
<dbReference type="FunCoup" id="F0XI10">
    <property type="interactions" value="852"/>
</dbReference>
<protein>
    <recommendedName>
        <fullName evidence="7">U3 small nucleolar ribonucleoprotein protein MPP10</fullName>
    </recommendedName>
</protein>
<dbReference type="PANTHER" id="PTHR17039">
    <property type="entry name" value="U3 SMALL NUCLEOLAR RIBONUCLEOPROTEIN PROTEIN MPP10"/>
    <property type="match status" value="1"/>
</dbReference>
<dbReference type="PANTHER" id="PTHR17039:SF0">
    <property type="entry name" value="U3 SMALL NUCLEOLAR RIBONUCLEOPROTEIN PROTEIN MPP10"/>
    <property type="match status" value="1"/>
</dbReference>
<feature type="compositionally biased region" description="Acidic residues" evidence="8">
    <location>
        <begin position="292"/>
        <end position="307"/>
    </location>
</feature>
<feature type="compositionally biased region" description="Basic and acidic residues" evidence="8">
    <location>
        <begin position="374"/>
        <end position="390"/>
    </location>
</feature>
<keyword evidence="2 7" id="KW-0690">Ribosome biogenesis</keyword>
<gene>
    <name evidence="9" type="ORF">CMQ_2766</name>
</gene>
<evidence type="ECO:0000256" key="6">
    <source>
        <dbReference type="ARBA" id="ARBA00029455"/>
    </source>
</evidence>
<feature type="compositionally biased region" description="Polar residues" evidence="8">
    <location>
        <begin position="149"/>
        <end position="160"/>
    </location>
</feature>
<feature type="region of interest" description="Disordered" evidence="8">
    <location>
        <begin position="140"/>
        <end position="423"/>
    </location>
</feature>
<dbReference type="GO" id="GO:0005732">
    <property type="term" value="C:sno(s)RNA-containing ribonucleoprotein complex"/>
    <property type="evidence" value="ECO:0007669"/>
    <property type="project" value="UniProtKB-UniRule"/>
</dbReference>
<accession>F0XI10</accession>
<evidence type="ECO:0000313" key="10">
    <source>
        <dbReference type="Proteomes" id="UP000007796"/>
    </source>
</evidence>
<feature type="compositionally biased region" description="Basic residues" evidence="8">
    <location>
        <begin position="670"/>
        <end position="681"/>
    </location>
</feature>
<evidence type="ECO:0000256" key="5">
    <source>
        <dbReference type="ARBA" id="ARBA00023274"/>
    </source>
</evidence>
<name>F0XI10_GROCL</name>
<dbReference type="Proteomes" id="UP000007796">
    <property type="component" value="Unassembled WGS sequence"/>
</dbReference>
<dbReference type="EMBL" id="GL629769">
    <property type="protein sequence ID" value="EFX02837.1"/>
    <property type="molecule type" value="Genomic_DNA"/>
</dbReference>
<organism evidence="10">
    <name type="scientific">Grosmannia clavigera (strain kw1407 / UAMH 11150)</name>
    <name type="common">Blue stain fungus</name>
    <name type="synonym">Graphiocladiella clavigera</name>
    <dbReference type="NCBI Taxonomy" id="655863"/>
    <lineage>
        <taxon>Eukaryota</taxon>
        <taxon>Fungi</taxon>
        <taxon>Dikarya</taxon>
        <taxon>Ascomycota</taxon>
        <taxon>Pezizomycotina</taxon>
        <taxon>Sordariomycetes</taxon>
        <taxon>Sordariomycetidae</taxon>
        <taxon>Ophiostomatales</taxon>
        <taxon>Ophiostomataceae</taxon>
        <taxon>Leptographium</taxon>
    </lineage>
</organism>
<feature type="compositionally biased region" description="Acidic residues" evidence="8">
    <location>
        <begin position="161"/>
        <end position="209"/>
    </location>
</feature>
<comment type="similarity">
    <text evidence="6 7">Belongs to the MPP10 family.</text>
</comment>
<dbReference type="AlphaFoldDB" id="F0XI10"/>
<comment type="subcellular location">
    <subcellularLocation>
        <location evidence="1 7">Nucleus</location>
        <location evidence="1 7">Nucleolus</location>
    </subcellularLocation>
</comment>
<evidence type="ECO:0000256" key="1">
    <source>
        <dbReference type="ARBA" id="ARBA00004604"/>
    </source>
</evidence>
<feature type="compositionally biased region" description="Basic and acidic residues" evidence="8">
    <location>
        <begin position="277"/>
        <end position="291"/>
    </location>
</feature>
<dbReference type="RefSeq" id="XP_014172319.1">
    <property type="nucleotide sequence ID" value="XM_014316844.1"/>
</dbReference>
<reference evidence="9 10" key="1">
    <citation type="journal article" date="2011" name="Proc. Natl. Acad. Sci. U.S.A.">
        <title>Genome and transcriptome analyses of the mountain pine beetle-fungal symbiont Grosmannia clavigera, a lodgepole pine pathogen.</title>
        <authorList>
            <person name="DiGuistini S."/>
            <person name="Wang Y."/>
            <person name="Liao N.Y."/>
            <person name="Taylor G."/>
            <person name="Tanguay P."/>
            <person name="Feau N."/>
            <person name="Henrissat B."/>
            <person name="Chan S.K."/>
            <person name="Hesse-Orce U."/>
            <person name="Alamouti S.M."/>
            <person name="Tsui C.K.M."/>
            <person name="Docking R.T."/>
            <person name="Levasseur A."/>
            <person name="Haridas S."/>
            <person name="Robertson G."/>
            <person name="Birol I."/>
            <person name="Holt R.A."/>
            <person name="Marra M.A."/>
            <person name="Hamelin R.C."/>
            <person name="Hirst M."/>
            <person name="Jones S.J.M."/>
            <person name="Bohlmann J."/>
            <person name="Breuil C."/>
        </authorList>
    </citation>
    <scope>NUCLEOTIDE SEQUENCE [LARGE SCALE GENOMIC DNA]</scope>
    <source>
        <strain evidence="10">kw1407 / UAMH 11150</strain>
    </source>
</reference>
<dbReference type="GO" id="GO:0034457">
    <property type="term" value="C:Mpp10 complex"/>
    <property type="evidence" value="ECO:0007669"/>
    <property type="project" value="UniProtKB-UniRule"/>
</dbReference>
<feature type="region of interest" description="Disordered" evidence="8">
    <location>
        <begin position="735"/>
        <end position="756"/>
    </location>
</feature>
<dbReference type="InterPro" id="IPR012173">
    <property type="entry name" value="Mpp10"/>
</dbReference>
<keyword evidence="3 7" id="KW-0698">rRNA processing</keyword>
<evidence type="ECO:0000256" key="4">
    <source>
        <dbReference type="ARBA" id="ARBA00023242"/>
    </source>
</evidence>
<evidence type="ECO:0000256" key="8">
    <source>
        <dbReference type="SAM" id="MobiDB-lite"/>
    </source>
</evidence>
<feature type="compositionally biased region" description="Acidic residues" evidence="8">
    <location>
        <begin position="322"/>
        <end position="332"/>
    </location>
</feature>
<dbReference type="eggNOG" id="KOG2600">
    <property type="taxonomic scope" value="Eukaryota"/>
</dbReference>
<evidence type="ECO:0000256" key="3">
    <source>
        <dbReference type="ARBA" id="ARBA00022552"/>
    </source>
</evidence>
<dbReference type="GO" id="GO:0032040">
    <property type="term" value="C:small-subunit processome"/>
    <property type="evidence" value="ECO:0007669"/>
    <property type="project" value="TreeGrafter"/>
</dbReference>
<sequence length="756" mass="83226">MASGSFPNLSDISSALAFRDAIRRSNRQAFLKPPVALPTASTQFAQVALGSFASQVSDEQQERLRLRHATNAALKKRKRSGKDTAADKDVALANVAGPVGPILKVRRVYVDGFEVPQIWQQSNRILSASLSQAKHELEQLEKEDVDGVSSDSEAESNANDSDGEPVVDGQSVEEELEEDEDEEVEGDVDEDEDDMEDGFDEEGEEEEEDFNQKPLVEDKDGLNDGFFDIDDFNKKSQYFEDQDARANPKTDQVSDDEEVDWHGDPFAVPDKKRKSGKGSDKTRQKDGRGQLDSEEEEDEEDEEDEEGPIFGDMDLDAPSGESDAELDGEDGGLESGMNMELGGEEIYYKDFFAPPPKKRQEGEPWQRPAPYKPDLQDVRRAMADVKRDLFEQISEASGSDEEDVLSDVSDGNPRARRSTHERRQAKILAEIRRLEAEAVRQKDWTLSGEASAGARPMNSLLEEDLEFEHIGKPVPVITQEVTEDIEELTKRRILSQEFDEVRRRYATGLDGGDTARRGLVEIDDQQGTKSLAALYEEEHQQSVNPETYVSQSDEQLAAEEHEVDRMWKELSAKLDALSSWHYKPRPAAPALTVVADVGTVAMEDAQPATAQGVSGGESMLAPQEVYKPGAAGALGRNGGQGGSDDKDVVTVAKTGLPLARDEMSREDKARRRRRNKERIRKSGSGAGGAAVVAATEAANEGTAHAVTKTKSQKRQDTMATLKKAGVRVIGRRGEIEDLDGNKPKAARTVSSGNFKL</sequence>
<evidence type="ECO:0000256" key="2">
    <source>
        <dbReference type="ARBA" id="ARBA00022517"/>
    </source>
</evidence>
<feature type="compositionally biased region" description="Low complexity" evidence="8">
    <location>
        <begin position="689"/>
        <end position="705"/>
    </location>
</feature>
<dbReference type="Pfam" id="PF04006">
    <property type="entry name" value="Mpp10"/>
    <property type="match status" value="1"/>
</dbReference>
<feature type="region of interest" description="Disordered" evidence="8">
    <location>
        <begin position="652"/>
        <end position="718"/>
    </location>
</feature>
<feature type="compositionally biased region" description="Basic and acidic residues" evidence="8">
    <location>
        <begin position="231"/>
        <end position="248"/>
    </location>
</feature>
<evidence type="ECO:0000313" key="9">
    <source>
        <dbReference type="EMBL" id="EFX02837.1"/>
    </source>
</evidence>
<dbReference type="STRING" id="655863.F0XI10"/>
<keyword evidence="5 7" id="KW-0687">Ribonucleoprotein</keyword>
<feature type="compositionally biased region" description="Basic and acidic residues" evidence="8">
    <location>
        <begin position="659"/>
        <end position="669"/>
    </location>
</feature>
<keyword evidence="4 7" id="KW-0539">Nucleus</keyword>
<proteinExistence type="inferred from homology"/>
<dbReference type="InParanoid" id="F0XI10"/>
<dbReference type="HOGENOM" id="CLU_011271_1_0_1"/>
<comment type="function">
    <text evidence="7">Involved in nucleolar processing of pre-18S ribosomal RNA.</text>
</comment>
<keyword evidence="10" id="KW-1185">Reference proteome</keyword>
<evidence type="ECO:0000256" key="7">
    <source>
        <dbReference type="PIRNR" id="PIRNR017300"/>
    </source>
</evidence>
<dbReference type="GeneID" id="25975791"/>